<dbReference type="PROSITE" id="PS50889">
    <property type="entry name" value="S4"/>
    <property type="match status" value="1"/>
</dbReference>
<dbReference type="InterPro" id="IPR036986">
    <property type="entry name" value="S4_RNA-bd_sf"/>
</dbReference>
<dbReference type="RefSeq" id="WP_046526480.1">
    <property type="nucleotide sequence ID" value="NZ_LAYY01000101.1"/>
</dbReference>
<dbReference type="EMBL" id="LAYY01000101">
    <property type="protein sequence ID" value="KKK33330.1"/>
    <property type="molecule type" value="Genomic_DNA"/>
</dbReference>
<evidence type="ECO:0000256" key="3">
    <source>
        <dbReference type="PROSITE-ProRule" id="PRU00182"/>
    </source>
</evidence>
<evidence type="ECO:0000256" key="1">
    <source>
        <dbReference type="ARBA" id="ARBA00022884"/>
    </source>
</evidence>
<dbReference type="GO" id="GO:0008168">
    <property type="term" value="F:methyltransferase activity"/>
    <property type="evidence" value="ECO:0007669"/>
    <property type="project" value="UniProtKB-KW"/>
</dbReference>
<dbReference type="AlphaFoldDB" id="A0A0M2SL71"/>
<name>A0A0M2SL71_9BACI</name>
<dbReference type="PANTHER" id="PTHR32319">
    <property type="entry name" value="BACTERIAL HEMOLYSIN-LIKE PROTEIN"/>
    <property type="match status" value="1"/>
</dbReference>
<comment type="caution">
    <text evidence="5">The sequence shown here is derived from an EMBL/GenBank/DDBJ whole genome shotgun (WGS) entry which is preliminary data.</text>
</comment>
<gene>
    <name evidence="5" type="ORF">WQ57_25330</name>
</gene>
<proteinExistence type="inferred from homology"/>
<dbReference type="PIRSF" id="PIRSF005578">
    <property type="entry name" value="TlyA"/>
    <property type="match status" value="1"/>
</dbReference>
<dbReference type="OrthoDB" id="9784736at2"/>
<evidence type="ECO:0000259" key="4">
    <source>
        <dbReference type="SMART" id="SM00363"/>
    </source>
</evidence>
<dbReference type="InterPro" id="IPR002942">
    <property type="entry name" value="S4_RNA-bd"/>
</dbReference>
<protein>
    <submittedName>
        <fullName evidence="5">RNA methyltransferase</fullName>
    </submittedName>
</protein>
<sequence length="279" mass="30693">MKIKKERLDVLLVERGLAETREKAKRAVMAGLVYSKEERLDKPGEKVAADIPLTIKGNLLPYVSRGGLKLEKALKSFDLDIHGKILLDIGASTGGFTDCALQHGAKMSYALDVGYNQLAWKLRQDERVVVMERTNFRYVTPADLAKGMPEIASIDVSFISLKLILPVLKTLLVPGSDVVALIKPQFEAGREQVGKKGIVRDPKVHLSVIETMIEFSAGLGFDVKNLSYSPITGGDGNIEFLLHLQWNASEDRGAIDQSVSPLQVVQSAHDDLKTKKTEE</sequence>
<evidence type="ECO:0000256" key="2">
    <source>
        <dbReference type="ARBA" id="ARBA00029460"/>
    </source>
</evidence>
<dbReference type="GO" id="GO:0032259">
    <property type="term" value="P:methylation"/>
    <property type="evidence" value="ECO:0007669"/>
    <property type="project" value="UniProtKB-KW"/>
</dbReference>
<dbReference type="SMART" id="SM00363">
    <property type="entry name" value="S4"/>
    <property type="match status" value="1"/>
</dbReference>
<dbReference type="CDD" id="cd00165">
    <property type="entry name" value="S4"/>
    <property type="match status" value="1"/>
</dbReference>
<dbReference type="InterPro" id="IPR047048">
    <property type="entry name" value="TlyA"/>
</dbReference>
<dbReference type="PATRIC" id="fig|1408103.3.peg.5468"/>
<organism evidence="5 6">
    <name type="scientific">Mesobacillus campisalis</name>
    <dbReference type="NCBI Taxonomy" id="1408103"/>
    <lineage>
        <taxon>Bacteria</taxon>
        <taxon>Bacillati</taxon>
        <taxon>Bacillota</taxon>
        <taxon>Bacilli</taxon>
        <taxon>Bacillales</taxon>
        <taxon>Bacillaceae</taxon>
        <taxon>Mesobacillus</taxon>
    </lineage>
</organism>
<dbReference type="Gene3D" id="3.40.50.150">
    <property type="entry name" value="Vaccinia Virus protein VP39"/>
    <property type="match status" value="1"/>
</dbReference>
<dbReference type="SUPFAM" id="SSF55174">
    <property type="entry name" value="Alpha-L RNA-binding motif"/>
    <property type="match status" value="1"/>
</dbReference>
<dbReference type="Proteomes" id="UP000034166">
    <property type="component" value="Unassembled WGS sequence"/>
</dbReference>
<keyword evidence="6" id="KW-1185">Reference proteome</keyword>
<accession>A0A0M2SL71</accession>
<evidence type="ECO:0000313" key="6">
    <source>
        <dbReference type="Proteomes" id="UP000034166"/>
    </source>
</evidence>
<dbReference type="NCBIfam" id="TIGR00478">
    <property type="entry name" value="tly"/>
    <property type="match status" value="1"/>
</dbReference>
<dbReference type="Pfam" id="PF01728">
    <property type="entry name" value="FtsJ"/>
    <property type="match status" value="1"/>
</dbReference>
<reference evidence="5 6" key="1">
    <citation type="submission" date="2015-04" db="EMBL/GenBank/DDBJ databases">
        <title>Taxonomic description and genome sequence of Bacillus campisalis sp. nov., a novel member of the genus Bacillus isolated from solar saltern.</title>
        <authorList>
            <person name="Mathan Kumar R."/>
            <person name="Kaur G."/>
            <person name="Kumar A."/>
            <person name="Singh N.K."/>
            <person name="Kaur N."/>
            <person name="Kumar N."/>
            <person name="Mayilraj S."/>
        </authorList>
    </citation>
    <scope>NUCLEOTIDE SEQUENCE [LARGE SCALE GENOMIC DNA]</scope>
    <source>
        <strain evidence="5 6">SA2-6</strain>
    </source>
</reference>
<dbReference type="InterPro" id="IPR004538">
    <property type="entry name" value="Hemolysin_A/TlyA"/>
</dbReference>
<dbReference type="Gene3D" id="3.10.290.10">
    <property type="entry name" value="RNA-binding S4 domain"/>
    <property type="match status" value="1"/>
</dbReference>
<feature type="domain" description="RNA-binding S4" evidence="4">
    <location>
        <begin position="6"/>
        <end position="71"/>
    </location>
</feature>
<dbReference type="PANTHER" id="PTHR32319:SF0">
    <property type="entry name" value="BACTERIAL HEMOLYSIN-LIKE PROTEIN"/>
    <property type="match status" value="1"/>
</dbReference>
<comment type="similarity">
    <text evidence="2">Belongs to the TlyA family.</text>
</comment>
<dbReference type="SUPFAM" id="SSF53335">
    <property type="entry name" value="S-adenosyl-L-methionine-dependent methyltransferases"/>
    <property type="match status" value="1"/>
</dbReference>
<dbReference type="InterPro" id="IPR002877">
    <property type="entry name" value="RNA_MeTrfase_FtsJ_dom"/>
</dbReference>
<keyword evidence="1 3" id="KW-0694">RNA-binding</keyword>
<dbReference type="GO" id="GO:0003723">
    <property type="term" value="F:RNA binding"/>
    <property type="evidence" value="ECO:0007669"/>
    <property type="project" value="UniProtKB-KW"/>
</dbReference>
<evidence type="ECO:0000313" key="5">
    <source>
        <dbReference type="EMBL" id="KKK33330.1"/>
    </source>
</evidence>
<keyword evidence="5" id="KW-0808">Transferase</keyword>
<dbReference type="InterPro" id="IPR029063">
    <property type="entry name" value="SAM-dependent_MTases_sf"/>
</dbReference>
<dbReference type="Pfam" id="PF01479">
    <property type="entry name" value="S4"/>
    <property type="match status" value="1"/>
</dbReference>
<keyword evidence="5" id="KW-0489">Methyltransferase</keyword>